<feature type="domain" description="Helicase C-terminal" evidence="2">
    <location>
        <begin position="925"/>
        <end position="1066"/>
    </location>
</feature>
<keyword evidence="3" id="KW-0067">ATP-binding</keyword>
<dbReference type="AlphaFoldDB" id="I4A4W1"/>
<feature type="region of interest" description="Disordered" evidence="1">
    <location>
        <begin position="73"/>
        <end position="109"/>
    </location>
</feature>
<protein>
    <submittedName>
        <fullName evidence="3">Helicase family protein with metal-binding cysteine cluster</fullName>
    </submittedName>
</protein>
<dbReference type="InterPro" id="IPR001650">
    <property type="entry name" value="Helicase_C-like"/>
</dbReference>
<dbReference type="HOGENOM" id="CLU_004880_0_0_9"/>
<dbReference type="InterPro" id="IPR027417">
    <property type="entry name" value="P-loop_NTPase"/>
</dbReference>
<dbReference type="eggNOG" id="COG1061">
    <property type="taxonomic scope" value="Bacteria"/>
</dbReference>
<keyword evidence="4" id="KW-1185">Reference proteome</keyword>
<dbReference type="CDD" id="cd18785">
    <property type="entry name" value="SF2_C"/>
    <property type="match status" value="1"/>
</dbReference>
<reference evidence="3 4" key="2">
    <citation type="journal article" date="2015" name="J. Bacteriol.">
        <title>Genomic, proteomic, and biochemical analysis of the organohalide respiratory pathway in Desulfitobacterium dehalogenans.</title>
        <authorList>
            <person name="Kruse T."/>
            <person name="van de Pas B.A."/>
            <person name="Atteia A."/>
            <person name="Krab K."/>
            <person name="Hagen W.R."/>
            <person name="Goodwin L."/>
            <person name="Chain P."/>
            <person name="Boeren S."/>
            <person name="Maphosa F."/>
            <person name="Schraa G."/>
            <person name="de Vos W.M."/>
            <person name="van der Oost J."/>
            <person name="Smidt H."/>
            <person name="Stams A.J."/>
        </authorList>
    </citation>
    <scope>NUCLEOTIDE SEQUENCE [LARGE SCALE GENOMIC DNA]</scope>
    <source>
        <strain evidence="4">ATCC 51507 / DSM 9161 / JW/IU-DC1</strain>
    </source>
</reference>
<keyword evidence="3" id="KW-0378">Hydrolase</keyword>
<evidence type="ECO:0000259" key="2">
    <source>
        <dbReference type="PROSITE" id="PS51194"/>
    </source>
</evidence>
<proteinExistence type="predicted"/>
<evidence type="ECO:0000256" key="1">
    <source>
        <dbReference type="SAM" id="MobiDB-lite"/>
    </source>
</evidence>
<dbReference type="SMART" id="SM00490">
    <property type="entry name" value="HELICc"/>
    <property type="match status" value="1"/>
</dbReference>
<dbReference type="Proteomes" id="UP000006053">
    <property type="component" value="Chromosome"/>
</dbReference>
<gene>
    <name evidence="3" type="ordered locus">Desde_0537</name>
</gene>
<dbReference type="Gene3D" id="3.40.50.300">
    <property type="entry name" value="P-loop containing nucleotide triphosphate hydrolases"/>
    <property type="match status" value="1"/>
</dbReference>
<reference evidence="4" key="1">
    <citation type="submission" date="2012-06" db="EMBL/GenBank/DDBJ databases">
        <title>Complete sequence of Desulfitobacterium dehalogenans ATCC 51507.</title>
        <authorList>
            <person name="Lucas S."/>
            <person name="Han J."/>
            <person name="Lapidus A."/>
            <person name="Cheng J.-F."/>
            <person name="Goodwin L."/>
            <person name="Pitluck S."/>
            <person name="Peters L."/>
            <person name="Ovchinnikova G."/>
            <person name="Teshima H."/>
            <person name="Detter J.C."/>
            <person name="Han C."/>
            <person name="Tapia R."/>
            <person name="Land M."/>
            <person name="Hauser L."/>
            <person name="Kyrpides N."/>
            <person name="Ivanova N."/>
            <person name="Pagani I."/>
            <person name="Kruse T."/>
            <person name="de Vos W.M."/>
            <person name="Smidt H."/>
            <person name="Woyke T."/>
        </authorList>
    </citation>
    <scope>NUCLEOTIDE SEQUENCE [LARGE SCALE GENOMIC DNA]</scope>
    <source>
        <strain evidence="4">ATCC 51507 / DSM 9161 / JW/IU-DC1</strain>
    </source>
</reference>
<feature type="compositionally biased region" description="Acidic residues" evidence="1">
    <location>
        <begin position="77"/>
        <end position="92"/>
    </location>
</feature>
<keyword evidence="3" id="KW-0347">Helicase</keyword>
<organism evidence="3 4">
    <name type="scientific">Desulfitobacterium dehalogenans (strain ATCC 51507 / DSM 9161 / JW/IU-DC1)</name>
    <dbReference type="NCBI Taxonomy" id="756499"/>
    <lineage>
        <taxon>Bacteria</taxon>
        <taxon>Bacillati</taxon>
        <taxon>Bacillota</taxon>
        <taxon>Clostridia</taxon>
        <taxon>Eubacteriales</taxon>
        <taxon>Desulfitobacteriaceae</taxon>
        <taxon>Desulfitobacterium</taxon>
    </lineage>
</organism>
<dbReference type="PROSITE" id="PS51194">
    <property type="entry name" value="HELICASE_CTER"/>
    <property type="match status" value="1"/>
</dbReference>
<dbReference type="GO" id="GO:0004386">
    <property type="term" value="F:helicase activity"/>
    <property type="evidence" value="ECO:0007669"/>
    <property type="project" value="UniProtKB-KW"/>
</dbReference>
<dbReference type="Pfam" id="PF00271">
    <property type="entry name" value="Helicase_C"/>
    <property type="match status" value="1"/>
</dbReference>
<name>I4A4W1_DESDJ</name>
<dbReference type="EMBL" id="CP003348">
    <property type="protein sequence ID" value="AFL98995.1"/>
    <property type="molecule type" value="Genomic_DNA"/>
</dbReference>
<dbReference type="KEGG" id="ddh:Desde_0537"/>
<dbReference type="STRING" id="756499.Desde_0537"/>
<evidence type="ECO:0000313" key="4">
    <source>
        <dbReference type="Proteomes" id="UP000006053"/>
    </source>
</evidence>
<accession>I4A4W1</accession>
<dbReference type="SUPFAM" id="SSF52540">
    <property type="entry name" value="P-loop containing nucleoside triphosphate hydrolases"/>
    <property type="match status" value="2"/>
</dbReference>
<sequence length="1216" mass="139192">MREKCIEARAMLFEKLYEEIVGPGSGETIENGSSCSLPDKETEVITDMPERRYYVGVLFPMGDQMRVDNDATRLDADEAQDDEPEEGQVPDEDDRRGSLASMPGQTDDTMDEVMALSTQDRPSSIGMTFIVDQNVDSVCVDVSFATYRHTTFEDCLVPYTGNLSAEDIENSVFGSIVRLDGNRLSLKRSVNKHEIINIWNLHQFNDSILFDSLCKLAAQCHKEYGFKRISHSDSITLPLDGTPVKNICGVEFAYLRAVKNDLGLALRTVTIMLYNGGSGRYDGTNTIFQPKLEVSSLKNPTFRIMPYDDNMRFSADEEERSLALLYHRRTRYASGHGISAYWNIDRGEWHVYTDLMPRTEVPQMDPDYAFKRGVEKRYLSLKYFSDLSMNSAEDKYVALESLILAYEVWIEDLKEGAKRELLSEELDAIAAKHILLCEKAAARMRDGITCLRNDDDAMRAFELTNRAMLMQMKHRKIVQDVPDDEEPTDSPYKSVDYARLDNEYKDFIWRPFQAAFFLMNIRGLTDTEPLMQVEQMERDRDIVDIIWFPTGGGKTEAYLALTAFTIFYRRLKYPDSSEGTAVLMRYTLRLLTSQQFARASTLICACDLIRKEFWNNSRRRDKRWKEPISIGLWIGGDHTPNKNTSHDYPLGAKEHLRDLQNKSKGSIEYRNDYFNKFQVLTCPWCGASLVPSEKASDHGKEKWGYEMYDKRHFYLHCIRPQCPFENNLPVQVVDQELYRNPPTLLFATVDKFAMLAWNGEVGKFFSIYSNNRAPELIIQDELHLISGPLGSIVGLYEAAIDSLCSSKGIRPKIVASTATIRRAGDQCRQLYNRPVLQFPPSGIDAADSFFAKEADVAEQPGRMYVGIFPSGKTKAMLQTKVMSTLLQYVSMLDADDMVKDQYWTLTGYFNSLRDLGKCSGLVDDDIKDFMKRLCRRIATDRLIRKISMAEELTSRVPTTALVKRLKKLEKTTYLKEKQASNNFAINVLLATNMISVGVDVDRLNLMTVVGQPKLTSEYIQATSRVGRKNPGLVCVLYDGTKSRDRSHYEQFHAYHESFYRYVEPTSVTPFSKPSLDRALHAVLVGIIRNCDRRLLGDGDAKNFTGDYPFLETVKQELLRRIESVYAHISPEERADISVVSARVESFFEEWTQLAKDIPVTDKFYYGLSFMRKLPGSDEHRLLRPFGMWEEEQSYATLTSMRNVDQSLSARMLIWEE</sequence>
<keyword evidence="3" id="KW-0547">Nucleotide-binding</keyword>
<evidence type="ECO:0000313" key="3">
    <source>
        <dbReference type="EMBL" id="AFL98995.1"/>
    </source>
</evidence>